<evidence type="ECO:0000256" key="2">
    <source>
        <dbReference type="ARBA" id="ARBA00004733"/>
    </source>
</evidence>
<comment type="caution">
    <text evidence="11">The sequence shown here is derived from an EMBL/GenBank/DDBJ whole genome shotgun (WGS) entry which is preliminary data.</text>
</comment>
<comment type="pathway">
    <text evidence="2 9">Amino-acid biosynthesis; L-tryptophan biosynthesis; L-tryptophan from chorismate: step 5/5.</text>
</comment>
<dbReference type="Proteomes" id="UP000295726">
    <property type="component" value="Unassembled WGS sequence"/>
</dbReference>
<dbReference type="RefSeq" id="WP_132380268.1">
    <property type="nucleotide sequence ID" value="NZ_DAIPCY010000130.1"/>
</dbReference>
<comment type="similarity">
    <text evidence="9 10">Belongs to the TrpA family.</text>
</comment>
<name>A0A4R3KAA1_9FIRM</name>
<comment type="catalytic activity">
    <reaction evidence="8 9">
        <text>(1S,2R)-1-C-(indol-3-yl)glycerol 3-phosphate + L-serine = D-glyceraldehyde 3-phosphate + L-tryptophan + H2O</text>
        <dbReference type="Rhea" id="RHEA:10532"/>
        <dbReference type="ChEBI" id="CHEBI:15377"/>
        <dbReference type="ChEBI" id="CHEBI:33384"/>
        <dbReference type="ChEBI" id="CHEBI:57912"/>
        <dbReference type="ChEBI" id="CHEBI:58866"/>
        <dbReference type="ChEBI" id="CHEBI:59776"/>
        <dbReference type="EC" id="4.2.1.20"/>
    </reaction>
</comment>
<dbReference type="CDD" id="cd04724">
    <property type="entry name" value="Tryptophan_synthase_alpha"/>
    <property type="match status" value="1"/>
</dbReference>
<evidence type="ECO:0000256" key="9">
    <source>
        <dbReference type="HAMAP-Rule" id="MF_00131"/>
    </source>
</evidence>
<organism evidence="11 12">
    <name type="scientific">Muricomes intestini</name>
    <dbReference type="NCBI Taxonomy" id="1796634"/>
    <lineage>
        <taxon>Bacteria</taxon>
        <taxon>Bacillati</taxon>
        <taxon>Bacillota</taxon>
        <taxon>Clostridia</taxon>
        <taxon>Lachnospirales</taxon>
        <taxon>Lachnospiraceae</taxon>
        <taxon>Muricomes</taxon>
    </lineage>
</organism>
<evidence type="ECO:0000256" key="8">
    <source>
        <dbReference type="ARBA" id="ARBA00049047"/>
    </source>
</evidence>
<evidence type="ECO:0000256" key="6">
    <source>
        <dbReference type="ARBA" id="ARBA00023141"/>
    </source>
</evidence>
<evidence type="ECO:0000256" key="10">
    <source>
        <dbReference type="RuleBase" id="RU003662"/>
    </source>
</evidence>
<evidence type="ECO:0000313" key="11">
    <source>
        <dbReference type="EMBL" id="TCS79843.1"/>
    </source>
</evidence>
<dbReference type="Pfam" id="PF00290">
    <property type="entry name" value="Trp_syntA"/>
    <property type="match status" value="1"/>
</dbReference>
<evidence type="ECO:0000313" key="12">
    <source>
        <dbReference type="Proteomes" id="UP000295726"/>
    </source>
</evidence>
<dbReference type="EMBL" id="SLZZ01000007">
    <property type="protein sequence ID" value="TCS79843.1"/>
    <property type="molecule type" value="Genomic_DNA"/>
</dbReference>
<dbReference type="PANTHER" id="PTHR43406">
    <property type="entry name" value="TRYPTOPHAN SYNTHASE, ALPHA CHAIN"/>
    <property type="match status" value="1"/>
</dbReference>
<keyword evidence="5 9" id="KW-0822">Tryptophan biosynthesis</keyword>
<dbReference type="UniPathway" id="UPA00035">
    <property type="reaction ID" value="UER00044"/>
</dbReference>
<proteinExistence type="inferred from homology"/>
<dbReference type="GO" id="GO:0005829">
    <property type="term" value="C:cytosol"/>
    <property type="evidence" value="ECO:0007669"/>
    <property type="project" value="TreeGrafter"/>
</dbReference>
<dbReference type="AlphaFoldDB" id="A0A4R3KAA1"/>
<keyword evidence="7 9" id="KW-0456">Lyase</keyword>
<evidence type="ECO:0000256" key="4">
    <source>
        <dbReference type="ARBA" id="ARBA00022605"/>
    </source>
</evidence>
<keyword evidence="12" id="KW-1185">Reference proteome</keyword>
<dbReference type="InterPro" id="IPR002028">
    <property type="entry name" value="Trp_synthase_suA"/>
</dbReference>
<keyword evidence="6 9" id="KW-0057">Aromatic amino acid biosynthesis</keyword>
<comment type="subunit">
    <text evidence="3 9">Tetramer of two alpha and two beta chains.</text>
</comment>
<reference evidence="11 12" key="1">
    <citation type="submission" date="2019-03" db="EMBL/GenBank/DDBJ databases">
        <title>Genomic Encyclopedia of Type Strains, Phase IV (KMG-IV): sequencing the most valuable type-strain genomes for metagenomic binning, comparative biology and taxonomic classification.</title>
        <authorList>
            <person name="Goeker M."/>
        </authorList>
    </citation>
    <scope>NUCLEOTIDE SEQUENCE [LARGE SCALE GENOMIC DNA]</scope>
    <source>
        <strain evidence="11 12">DSM 29489</strain>
    </source>
</reference>
<protein>
    <recommendedName>
        <fullName evidence="9">Tryptophan synthase alpha chain</fullName>
        <ecNumber evidence="9">4.2.1.20</ecNumber>
    </recommendedName>
</protein>
<gene>
    <name evidence="9" type="primary">trpA</name>
    <name evidence="11" type="ORF">EDD59_10799</name>
</gene>
<accession>A0A4R3KAA1</accession>
<sequence>MSKIKNAFSNGKAFIAFLTAGDPFLKKTVDYILTMEEAGADLVEIGIPFSDPTAEGVVIQDANIRALKEGMTTDDVFEIVRRVREKSQIPLVFLTYLNPVFHYGYENFFQKCEELGVDGIIIPDMPYEEKGEIADIAERHGTDIISMIAPTSKQRIQMIAKEAKGFLYVVSSMGVTGVRSNIETDIPSIISSIREVTDIPAAVGFGISTPEQAGQMAEVSDGAIVGSAIVKLIEKYGNKAEEPIAGYVKSMKEAVKKAGR</sequence>
<evidence type="ECO:0000256" key="1">
    <source>
        <dbReference type="ARBA" id="ARBA00003365"/>
    </source>
</evidence>
<dbReference type="SUPFAM" id="SSF51366">
    <property type="entry name" value="Ribulose-phoshate binding barrel"/>
    <property type="match status" value="1"/>
</dbReference>
<evidence type="ECO:0000256" key="3">
    <source>
        <dbReference type="ARBA" id="ARBA00011270"/>
    </source>
</evidence>
<keyword evidence="4 9" id="KW-0028">Amino-acid biosynthesis</keyword>
<evidence type="ECO:0000256" key="7">
    <source>
        <dbReference type="ARBA" id="ARBA00023239"/>
    </source>
</evidence>
<dbReference type="EC" id="4.2.1.20" evidence="9"/>
<dbReference type="GO" id="GO:0004834">
    <property type="term" value="F:tryptophan synthase activity"/>
    <property type="evidence" value="ECO:0007669"/>
    <property type="project" value="UniProtKB-UniRule"/>
</dbReference>
<dbReference type="PANTHER" id="PTHR43406:SF1">
    <property type="entry name" value="TRYPTOPHAN SYNTHASE ALPHA CHAIN, CHLOROPLASTIC"/>
    <property type="match status" value="1"/>
</dbReference>
<comment type="function">
    <text evidence="1 9">The alpha subunit is responsible for the aldol cleavage of indoleglycerol phosphate to indole and glyceraldehyde 3-phosphate.</text>
</comment>
<dbReference type="OrthoDB" id="9804578at2"/>
<dbReference type="HAMAP" id="MF_00131">
    <property type="entry name" value="Trp_synth_alpha"/>
    <property type="match status" value="1"/>
</dbReference>
<feature type="active site" description="Proton acceptor" evidence="9">
    <location>
        <position position="44"/>
    </location>
</feature>
<dbReference type="InterPro" id="IPR013785">
    <property type="entry name" value="Aldolase_TIM"/>
</dbReference>
<dbReference type="FunFam" id="3.20.20.70:FF:000037">
    <property type="entry name" value="Tryptophan synthase alpha chain"/>
    <property type="match status" value="1"/>
</dbReference>
<evidence type="ECO:0000256" key="5">
    <source>
        <dbReference type="ARBA" id="ARBA00022822"/>
    </source>
</evidence>
<feature type="active site" description="Proton acceptor" evidence="9">
    <location>
        <position position="55"/>
    </location>
</feature>
<dbReference type="NCBIfam" id="TIGR00262">
    <property type="entry name" value="trpA"/>
    <property type="match status" value="1"/>
</dbReference>
<dbReference type="Gene3D" id="3.20.20.70">
    <property type="entry name" value="Aldolase class I"/>
    <property type="match status" value="1"/>
</dbReference>
<dbReference type="InterPro" id="IPR011060">
    <property type="entry name" value="RibuloseP-bd_barrel"/>
</dbReference>